<reference evidence="2" key="1">
    <citation type="submission" date="2019-08" db="EMBL/GenBank/DDBJ databases">
        <title>Limnoglobus roseus gen. nov., sp. nov., a novel freshwater planctomycete with a giant genome from the family Gemmataceae.</title>
        <authorList>
            <person name="Kulichevskaya I.S."/>
            <person name="Naumoff D.G."/>
            <person name="Miroshnikov K."/>
            <person name="Ivanova A."/>
            <person name="Philippov D.A."/>
            <person name="Hakobyan A."/>
            <person name="Rijpstra I.C."/>
            <person name="Sinninghe Damste J.S."/>
            <person name="Liesack W."/>
            <person name="Dedysh S.N."/>
        </authorList>
    </citation>
    <scope>NUCLEOTIDE SEQUENCE [LARGE SCALE GENOMIC DNA]</scope>
    <source>
        <strain evidence="2">PX52</strain>
    </source>
</reference>
<evidence type="ECO:0000313" key="2">
    <source>
        <dbReference type="Proteomes" id="UP000324974"/>
    </source>
</evidence>
<dbReference type="AlphaFoldDB" id="A0A5C1AJB0"/>
<proteinExistence type="predicted"/>
<dbReference type="Proteomes" id="UP000324974">
    <property type="component" value="Chromosome"/>
</dbReference>
<accession>A0A5C1AJB0</accession>
<protein>
    <submittedName>
        <fullName evidence="1">Uncharacterized protein</fullName>
    </submittedName>
</protein>
<sequence length="292" mass="32537">MLTTPPSSAICSFIPVDVRLRRSAVDRIAWRHAVEVWASSTDECRGRALLEDIDRTWQWRWCDGTFPLRDTIASVAELRQYTGVARSAAAVLATDWIADHARRWHLSSLLNDELFTALSGVRLDDPTVFADGGVIRRFEGETFTAVRWAMPEHLRDYRPDEFAQRIVANCWTSMLALNSTVPNPVRPFGRINQIDPVLDAIDAWARTVETSAATIAFNASQSEQAKPKHKRYPPSEDFQGFIFEAIRAAGGKAQGKAIALHFGSTPSGVRHAVSWMVKQGLLKKVKGGYAAM</sequence>
<gene>
    <name evidence="1" type="ORF">PX52LOC_06333</name>
</gene>
<evidence type="ECO:0000313" key="1">
    <source>
        <dbReference type="EMBL" id="QEL19271.1"/>
    </source>
</evidence>
<organism evidence="1 2">
    <name type="scientific">Limnoglobus roseus</name>
    <dbReference type="NCBI Taxonomy" id="2598579"/>
    <lineage>
        <taxon>Bacteria</taxon>
        <taxon>Pseudomonadati</taxon>
        <taxon>Planctomycetota</taxon>
        <taxon>Planctomycetia</taxon>
        <taxon>Gemmatales</taxon>
        <taxon>Gemmataceae</taxon>
        <taxon>Limnoglobus</taxon>
    </lineage>
</organism>
<dbReference type="EMBL" id="CP042425">
    <property type="protein sequence ID" value="QEL19271.1"/>
    <property type="molecule type" value="Genomic_DNA"/>
</dbReference>
<name>A0A5C1AJB0_9BACT</name>
<dbReference type="KEGG" id="lrs:PX52LOC_06333"/>
<keyword evidence="2" id="KW-1185">Reference proteome</keyword>